<feature type="compositionally biased region" description="Basic residues" evidence="1">
    <location>
        <begin position="195"/>
        <end position="206"/>
    </location>
</feature>
<accession>A0A2P8CL16</accession>
<name>A0A2P8CL16_9BACT</name>
<dbReference type="SMART" id="SM00450">
    <property type="entry name" value="RHOD"/>
    <property type="match status" value="1"/>
</dbReference>
<dbReference type="PROSITE" id="PS00380">
    <property type="entry name" value="RHODANESE_1"/>
    <property type="match status" value="1"/>
</dbReference>
<dbReference type="SUPFAM" id="SSF52821">
    <property type="entry name" value="Rhodanese/Cell cycle control phosphatase"/>
    <property type="match status" value="1"/>
</dbReference>
<feature type="signal peptide" evidence="2">
    <location>
        <begin position="1"/>
        <end position="19"/>
    </location>
</feature>
<keyword evidence="2" id="KW-0732">Signal</keyword>
<feature type="chain" id="PRO_5015123075" evidence="2">
    <location>
        <begin position="20"/>
        <end position="206"/>
    </location>
</feature>
<evidence type="ECO:0000256" key="2">
    <source>
        <dbReference type="SAM" id="SignalP"/>
    </source>
</evidence>
<dbReference type="RefSeq" id="WP_170108849.1">
    <property type="nucleotide sequence ID" value="NZ_BLAU01000001.1"/>
</dbReference>
<evidence type="ECO:0000313" key="4">
    <source>
        <dbReference type="EMBL" id="PSK85613.1"/>
    </source>
</evidence>
<dbReference type="Gene3D" id="3.40.250.10">
    <property type="entry name" value="Rhodanese-like domain"/>
    <property type="match status" value="1"/>
</dbReference>
<evidence type="ECO:0000256" key="1">
    <source>
        <dbReference type="SAM" id="MobiDB-lite"/>
    </source>
</evidence>
<dbReference type="CDD" id="cd00158">
    <property type="entry name" value="RHOD"/>
    <property type="match status" value="1"/>
</dbReference>
<dbReference type="Pfam" id="PF00581">
    <property type="entry name" value="Rhodanese"/>
    <property type="match status" value="1"/>
</dbReference>
<keyword evidence="4" id="KW-0808">Transferase</keyword>
<feature type="domain" description="Rhodanese" evidence="3">
    <location>
        <begin position="59"/>
        <end position="150"/>
    </location>
</feature>
<protein>
    <submittedName>
        <fullName evidence="4">Rhodanese-related sulfurtransferase</fullName>
    </submittedName>
</protein>
<dbReference type="Proteomes" id="UP000240621">
    <property type="component" value="Unassembled WGS sequence"/>
</dbReference>
<proteinExistence type="predicted"/>
<dbReference type="PANTHER" id="PTHR44086:SF13">
    <property type="entry name" value="THIOSULFATE SULFURTRANSFERASE PSPE"/>
    <property type="match status" value="1"/>
</dbReference>
<organism evidence="4 5">
    <name type="scientific">Prolixibacter denitrificans</name>
    <dbReference type="NCBI Taxonomy" id="1541063"/>
    <lineage>
        <taxon>Bacteria</taxon>
        <taxon>Pseudomonadati</taxon>
        <taxon>Bacteroidota</taxon>
        <taxon>Bacteroidia</taxon>
        <taxon>Marinilabiliales</taxon>
        <taxon>Prolixibacteraceae</taxon>
        <taxon>Prolixibacter</taxon>
    </lineage>
</organism>
<dbReference type="EMBL" id="PYGC01000001">
    <property type="protein sequence ID" value="PSK85613.1"/>
    <property type="molecule type" value="Genomic_DNA"/>
</dbReference>
<dbReference type="InterPro" id="IPR001307">
    <property type="entry name" value="Thiosulphate_STrfase_CS"/>
</dbReference>
<dbReference type="AlphaFoldDB" id="A0A2P8CL16"/>
<dbReference type="InterPro" id="IPR001763">
    <property type="entry name" value="Rhodanese-like_dom"/>
</dbReference>
<reference evidence="4 5" key="1">
    <citation type="submission" date="2018-03" db="EMBL/GenBank/DDBJ databases">
        <title>Genomic Encyclopedia of Archaeal and Bacterial Type Strains, Phase II (KMG-II): from individual species to whole genera.</title>
        <authorList>
            <person name="Goeker M."/>
        </authorList>
    </citation>
    <scope>NUCLEOTIDE SEQUENCE [LARGE SCALE GENOMIC DNA]</scope>
    <source>
        <strain evidence="4 5">DSM 27267</strain>
    </source>
</reference>
<gene>
    <name evidence="4" type="ORF">CLV93_101577</name>
</gene>
<dbReference type="PANTHER" id="PTHR44086">
    <property type="entry name" value="THIOSULFATE SULFURTRANSFERASE RDL2, MITOCHONDRIAL-RELATED"/>
    <property type="match status" value="1"/>
</dbReference>
<dbReference type="PROSITE" id="PS50206">
    <property type="entry name" value="RHODANESE_3"/>
    <property type="match status" value="1"/>
</dbReference>
<evidence type="ECO:0000259" key="3">
    <source>
        <dbReference type="PROSITE" id="PS50206"/>
    </source>
</evidence>
<feature type="region of interest" description="Disordered" evidence="1">
    <location>
        <begin position="183"/>
        <end position="206"/>
    </location>
</feature>
<comment type="caution">
    <text evidence="4">The sequence shown here is derived from an EMBL/GenBank/DDBJ whole genome shotgun (WGS) entry which is preliminary data.</text>
</comment>
<dbReference type="InterPro" id="IPR036873">
    <property type="entry name" value="Rhodanese-like_dom_sf"/>
</dbReference>
<sequence>MNMRLKLAMVFIPLGLFIAAVPESKTKAVKSSPDKILSEVRTNSHLITTDAVADMLIQKDPSMVLIDVRSKDEFDAYHIPGAINIPIDNILADDWAGYFDQMAKMNVLYSNGNSKATEAWMLLRQKGYKSNYVMQGGMNYWAETIMNPEKPASTSPDDEIAKYDFRKAAGGVLGGGAIAPAKTQVSAPAPAPVPKRPKKKRAAGGC</sequence>
<dbReference type="GO" id="GO:0004792">
    <property type="term" value="F:thiosulfate-cyanide sulfurtransferase activity"/>
    <property type="evidence" value="ECO:0007669"/>
    <property type="project" value="InterPro"/>
</dbReference>
<evidence type="ECO:0000313" key="5">
    <source>
        <dbReference type="Proteomes" id="UP000240621"/>
    </source>
</evidence>